<dbReference type="Bgee" id="WBGene00044149">
    <property type="expression patterns" value="Expressed in embryo and 2 other cell types or tissues"/>
</dbReference>
<accession>G5ED72</accession>
<evidence type="ECO:0000313" key="4">
    <source>
        <dbReference type="WormBase" id="T24D5.6"/>
    </source>
</evidence>
<feature type="compositionally biased region" description="Acidic residues" evidence="1">
    <location>
        <begin position="9"/>
        <end position="18"/>
    </location>
</feature>
<dbReference type="PaxDb" id="6239-T24D5.6"/>
<evidence type="ECO:0000256" key="1">
    <source>
        <dbReference type="SAM" id="MobiDB-lite"/>
    </source>
</evidence>
<name>G5ED72_CAEEL</name>
<dbReference type="Proteomes" id="UP000001940">
    <property type="component" value="Chromosome X"/>
</dbReference>
<gene>
    <name evidence="2" type="ORF">CELE_T24D5.6</name>
    <name evidence="2 4" type="ORF">T24D5.6</name>
</gene>
<keyword evidence="3" id="KW-1185">Reference proteome</keyword>
<dbReference type="WormBase" id="T24D5.6">
    <property type="protein sequence ID" value="CE46624"/>
    <property type="gene ID" value="WBGene00044149"/>
</dbReference>
<dbReference type="AGR" id="WB:WBGene00044149"/>
<evidence type="ECO:0000313" key="2">
    <source>
        <dbReference type="EMBL" id="CAI79185.2"/>
    </source>
</evidence>
<proteinExistence type="predicted"/>
<feature type="region of interest" description="Disordered" evidence="1">
    <location>
        <begin position="1"/>
        <end position="23"/>
    </location>
</feature>
<evidence type="ECO:0000313" key="3">
    <source>
        <dbReference type="Proteomes" id="UP000001940"/>
    </source>
</evidence>
<sequence>MDGFGMNQGDDDDADDGSDGWIDRRQSGWIDLKQSIMIKGWMVGTMEIENPKYAESCDGTNSGQWMGWARRSRWVDSGWIGTMDDDDKGSDGWMDRRRSEWIVPGQVEMEMDS</sequence>
<dbReference type="HOGENOM" id="CLU_2135746_0_0_1"/>
<protein>
    <submittedName>
        <fullName evidence="2">Uncharacterized protein</fullName>
    </submittedName>
</protein>
<dbReference type="InParanoid" id="G5ED72"/>
<organism evidence="2 3">
    <name type="scientific">Caenorhabditis elegans</name>
    <dbReference type="NCBI Taxonomy" id="6239"/>
    <lineage>
        <taxon>Eukaryota</taxon>
        <taxon>Metazoa</taxon>
        <taxon>Ecdysozoa</taxon>
        <taxon>Nematoda</taxon>
        <taxon>Chromadorea</taxon>
        <taxon>Rhabditida</taxon>
        <taxon>Rhabditina</taxon>
        <taxon>Rhabditomorpha</taxon>
        <taxon>Rhabditoidea</taxon>
        <taxon>Rhabditidae</taxon>
        <taxon>Peloderinae</taxon>
        <taxon>Caenorhabditis</taxon>
    </lineage>
</organism>
<dbReference type="EMBL" id="BX284606">
    <property type="protein sequence ID" value="CAI79185.2"/>
    <property type="molecule type" value="Genomic_DNA"/>
</dbReference>
<dbReference type="AlphaFoldDB" id="G5ED72"/>
<reference evidence="2 3" key="1">
    <citation type="journal article" date="1998" name="Science">
        <title>Genome sequence of the nematode C. elegans: a platform for investigating biology.</title>
        <authorList>
            <consortium name="The C. elegans sequencing consortium"/>
            <person name="Sulson J.E."/>
            <person name="Waterston R."/>
        </authorList>
    </citation>
    <scope>NUCLEOTIDE SEQUENCE [LARGE SCALE GENOMIC DNA]</scope>
    <source>
        <strain evidence="2 3">Bristol N2</strain>
    </source>
</reference>